<dbReference type="SUPFAM" id="SSF52980">
    <property type="entry name" value="Restriction endonuclease-like"/>
    <property type="match status" value="1"/>
</dbReference>
<dbReference type="Pfam" id="PF13338">
    <property type="entry name" value="AbiEi_4"/>
    <property type="match status" value="1"/>
</dbReference>
<dbReference type="InterPro" id="IPR011335">
    <property type="entry name" value="Restrct_endonuc-II-like"/>
</dbReference>
<evidence type="ECO:0000313" key="3">
    <source>
        <dbReference type="EMBL" id="MDR6865610.1"/>
    </source>
</evidence>
<evidence type="ECO:0000259" key="2">
    <source>
        <dbReference type="Pfam" id="PF13338"/>
    </source>
</evidence>
<keyword evidence="4" id="KW-1185">Reference proteome</keyword>
<protein>
    <submittedName>
        <fullName evidence="3">Very-short-patch-repair endonuclease</fullName>
    </submittedName>
</protein>
<dbReference type="RefSeq" id="WP_310016607.1">
    <property type="nucleotide sequence ID" value="NZ_JAVDUM010000001.1"/>
</dbReference>
<keyword evidence="3" id="KW-0378">Hydrolase</keyword>
<evidence type="ECO:0000313" key="4">
    <source>
        <dbReference type="Proteomes" id="UP001259347"/>
    </source>
</evidence>
<organism evidence="3 4">
    <name type="scientific">Microbacterium resistens</name>
    <dbReference type="NCBI Taxonomy" id="156977"/>
    <lineage>
        <taxon>Bacteria</taxon>
        <taxon>Bacillati</taxon>
        <taxon>Actinomycetota</taxon>
        <taxon>Actinomycetes</taxon>
        <taxon>Micrococcales</taxon>
        <taxon>Microbacteriaceae</taxon>
        <taxon>Microbacterium</taxon>
    </lineage>
</organism>
<comment type="caution">
    <text evidence="3">The sequence shown here is derived from an EMBL/GenBank/DDBJ whole genome shotgun (WGS) entry which is preliminary data.</text>
</comment>
<dbReference type="Gene3D" id="3.40.960.10">
    <property type="entry name" value="VSR Endonuclease"/>
    <property type="match status" value="1"/>
</dbReference>
<evidence type="ECO:0000259" key="1">
    <source>
        <dbReference type="Pfam" id="PF04480"/>
    </source>
</evidence>
<dbReference type="Proteomes" id="UP001259347">
    <property type="component" value="Unassembled WGS sequence"/>
</dbReference>
<proteinExistence type="predicted"/>
<feature type="domain" description="DUF559" evidence="1">
    <location>
        <begin position="188"/>
        <end position="270"/>
    </location>
</feature>
<sequence>MLHPTTLLDGLGGIARGSALQRLGTSRRALARAVDAGEILRVRPGVFAVPSADPNAMTAAAHGGALTCGTALRAHGIWVLDDGPLHVWLGRNGRVHPHERCRCIGHFFHGPTRFGVVAIEIALVHLLECAGDEAFFAAYESAWRQSRLSSTARARIRRALPASARWLVDLARPDADSGIESLLRLRLHLLGIRVRCQVLIDGVGRVDFLIEDRLILEADGRENHDGDSHRHKDLVRDAASSRLGYETLRFDYAQIVHDWPSVRSAVLAALGRAQDRV</sequence>
<feature type="domain" description="AbiEi antitoxin N-terminal" evidence="2">
    <location>
        <begin position="7"/>
        <end position="50"/>
    </location>
</feature>
<name>A0ABU1S7K9_9MICO</name>
<reference evidence="3 4" key="1">
    <citation type="submission" date="2023-07" db="EMBL/GenBank/DDBJ databases">
        <title>Sorghum-associated microbial communities from plants grown in Nebraska, USA.</title>
        <authorList>
            <person name="Schachtman D."/>
        </authorList>
    </citation>
    <scope>NUCLEOTIDE SEQUENCE [LARGE SCALE GENOMIC DNA]</scope>
    <source>
        <strain evidence="3 4">2980</strain>
    </source>
</reference>
<dbReference type="Pfam" id="PF04480">
    <property type="entry name" value="DUF559"/>
    <property type="match status" value="1"/>
</dbReference>
<keyword evidence="3" id="KW-0540">Nuclease</keyword>
<dbReference type="EMBL" id="JAVDUM010000001">
    <property type="protein sequence ID" value="MDR6865610.1"/>
    <property type="molecule type" value="Genomic_DNA"/>
</dbReference>
<gene>
    <name evidence="3" type="ORF">J2Y69_000192</name>
</gene>
<dbReference type="InterPro" id="IPR007569">
    <property type="entry name" value="DUF559"/>
</dbReference>
<accession>A0ABU1S7K9</accession>
<dbReference type="GO" id="GO:0004519">
    <property type="term" value="F:endonuclease activity"/>
    <property type="evidence" value="ECO:0007669"/>
    <property type="project" value="UniProtKB-KW"/>
</dbReference>
<dbReference type="InterPro" id="IPR025159">
    <property type="entry name" value="AbiEi_N"/>
</dbReference>
<keyword evidence="3" id="KW-0255">Endonuclease</keyword>